<organism evidence="1 2">
    <name type="scientific">Hyphococcus aureus</name>
    <dbReference type="NCBI Taxonomy" id="2666033"/>
    <lineage>
        <taxon>Bacteria</taxon>
        <taxon>Pseudomonadati</taxon>
        <taxon>Pseudomonadota</taxon>
        <taxon>Alphaproteobacteria</taxon>
        <taxon>Parvularculales</taxon>
        <taxon>Parvularculaceae</taxon>
        <taxon>Hyphococcus</taxon>
    </lineage>
</organism>
<gene>
    <name evidence="1" type="ORF">ACFMB1_07925</name>
</gene>
<proteinExistence type="predicted"/>
<dbReference type="EMBL" id="JBHPON010000001">
    <property type="protein sequence ID" value="MFC6035465.1"/>
    <property type="molecule type" value="Genomic_DNA"/>
</dbReference>
<dbReference type="RefSeq" id="WP_379879214.1">
    <property type="nucleotide sequence ID" value="NZ_JBHPON010000001.1"/>
</dbReference>
<keyword evidence="2" id="KW-1185">Reference proteome</keyword>
<evidence type="ECO:0000313" key="1">
    <source>
        <dbReference type="EMBL" id="MFC6035465.1"/>
    </source>
</evidence>
<evidence type="ECO:0000313" key="2">
    <source>
        <dbReference type="Proteomes" id="UP001596116"/>
    </source>
</evidence>
<sequence>MDYEEELAKAEKQLDSAVAQHEKVIEMATTNHAEAGLKEWYQKRAALTHERIDQILSRVLSLKKLIQRTTKEQK</sequence>
<name>A0ABW1KTT5_9PROT</name>
<accession>A0ABW1KTT5</accession>
<comment type="caution">
    <text evidence="1">The sequence shown here is derived from an EMBL/GenBank/DDBJ whole genome shotgun (WGS) entry which is preliminary data.</text>
</comment>
<dbReference type="Proteomes" id="UP001596116">
    <property type="component" value="Unassembled WGS sequence"/>
</dbReference>
<reference evidence="1 2" key="1">
    <citation type="submission" date="2024-09" db="EMBL/GenBank/DDBJ databases">
        <authorList>
            <person name="Zhang Z.-H."/>
        </authorList>
    </citation>
    <scope>NUCLEOTIDE SEQUENCE [LARGE SCALE GENOMIC DNA]</scope>
    <source>
        <strain evidence="1 2">HHTR114</strain>
    </source>
</reference>
<protein>
    <submittedName>
        <fullName evidence="1">Uncharacterized protein</fullName>
    </submittedName>
</protein>